<reference evidence="1 2" key="1">
    <citation type="journal article" date="2015" name="Genome Announc.">
        <title>Complete genome sequence of Martelella endophytica YC6887, which has antifungal activity associated with a halophyte.</title>
        <authorList>
            <person name="Khan A."/>
            <person name="Khan H."/>
            <person name="Chung E.J."/>
            <person name="Hossain M.T."/>
            <person name="Chung Y.R."/>
        </authorList>
    </citation>
    <scope>NUCLEOTIDE SEQUENCE [LARGE SCALE GENOMIC DNA]</scope>
    <source>
        <strain evidence="1">YC6887</strain>
    </source>
</reference>
<protein>
    <recommendedName>
        <fullName evidence="3">Pyridoxamine 5'-phosphate oxidase putative domain-containing protein</fullName>
    </recommendedName>
</protein>
<evidence type="ECO:0000313" key="1">
    <source>
        <dbReference type="EMBL" id="AJY47643.1"/>
    </source>
</evidence>
<dbReference type="OrthoDB" id="2618648at2"/>
<dbReference type="HOGENOM" id="CLU_114954_0_0_5"/>
<dbReference type="AlphaFoldDB" id="A0A0D5LW64"/>
<evidence type="ECO:0000313" key="2">
    <source>
        <dbReference type="Proteomes" id="UP000032611"/>
    </source>
</evidence>
<dbReference type="RefSeq" id="WP_045684200.1">
    <property type="nucleotide sequence ID" value="NZ_CP010803.1"/>
</dbReference>
<keyword evidence="2" id="KW-1185">Reference proteome</keyword>
<evidence type="ECO:0008006" key="3">
    <source>
        <dbReference type="Google" id="ProtNLM"/>
    </source>
</evidence>
<dbReference type="Proteomes" id="UP000032611">
    <property type="component" value="Chromosome"/>
</dbReference>
<dbReference type="EMBL" id="CP010803">
    <property type="protein sequence ID" value="AJY47643.1"/>
    <property type="molecule type" value="Genomic_DNA"/>
</dbReference>
<dbReference type="STRING" id="1486262.TM49_21365"/>
<dbReference type="PATRIC" id="fig|1486262.3.peg.4415"/>
<proteinExistence type="predicted"/>
<organism evidence="1 2">
    <name type="scientific">Martelella endophytica</name>
    <dbReference type="NCBI Taxonomy" id="1486262"/>
    <lineage>
        <taxon>Bacteria</taxon>
        <taxon>Pseudomonadati</taxon>
        <taxon>Pseudomonadota</taxon>
        <taxon>Alphaproteobacteria</taxon>
        <taxon>Hyphomicrobiales</taxon>
        <taxon>Aurantimonadaceae</taxon>
        <taxon>Martelella</taxon>
    </lineage>
</organism>
<sequence length="158" mass="17085">MLDEDVAGFIGGKVLMIAATRDERLKAHVGRGCGARFDEAAGDVVLLASSTQWPAFAHYAEPGAPIAATFVDPESYRAYQVKGRINRVAPSSPAECTRARDYINTMLARMAELGVSRLQLSSVFADDTLITIRFWPADLYLQTPGPGAGSPIRSGERR</sequence>
<gene>
    <name evidence="1" type="ORF">TM49_21365</name>
</gene>
<dbReference type="KEGG" id="mey:TM49_21365"/>
<accession>A0A0D5LW64</accession>
<name>A0A0D5LW64_MAREN</name>